<sequence>MFDPVVIASDHTFEHVVVQVCRDLNFSPNLEDGSRLDFSTVISNLAIRSTISSWCKNSSTKLPHAPEYSFVVSVVRESMVSQKDLPNLRVSKRELLRAVVCNPSVILSHAATELLGPRVNHFDSGSSEESEIVMPNPSTPLHLATRLAYYSSSSSSSVTVESEFQNPNGPISKEEDKLVSKMKSSEEPRLRVAYCRVDE</sequence>
<dbReference type="GO" id="GO:0016567">
    <property type="term" value="P:protein ubiquitination"/>
    <property type="evidence" value="ECO:0007669"/>
    <property type="project" value="InterPro"/>
</dbReference>
<evidence type="ECO:0000313" key="6">
    <source>
        <dbReference type="Proteomes" id="UP001293593"/>
    </source>
</evidence>
<gene>
    <name evidence="5" type="ORF">QN277_000769</name>
</gene>
<dbReference type="SUPFAM" id="SSF57850">
    <property type="entry name" value="RING/U-box"/>
    <property type="match status" value="1"/>
</dbReference>
<proteinExistence type="predicted"/>
<comment type="pathway">
    <text evidence="1">Protein modification; protein ubiquitination.</text>
</comment>
<feature type="compositionally biased region" description="Polar residues" evidence="3">
    <location>
        <begin position="159"/>
        <end position="169"/>
    </location>
</feature>
<name>A0AAE1THJ7_9FABA</name>
<dbReference type="PROSITE" id="PS51698">
    <property type="entry name" value="U_BOX"/>
    <property type="match status" value="1"/>
</dbReference>
<dbReference type="Gene3D" id="3.30.40.10">
    <property type="entry name" value="Zinc/RING finger domain, C3HC4 (zinc finger)"/>
    <property type="match status" value="1"/>
</dbReference>
<evidence type="ECO:0000256" key="1">
    <source>
        <dbReference type="ARBA" id="ARBA00004906"/>
    </source>
</evidence>
<reference evidence="5" key="1">
    <citation type="submission" date="2023-10" db="EMBL/GenBank/DDBJ databases">
        <title>Chromosome-level genome of the transformable northern wattle, Acacia crassicarpa.</title>
        <authorList>
            <person name="Massaro I."/>
            <person name="Sinha N.R."/>
            <person name="Poethig S."/>
            <person name="Leichty A.R."/>
        </authorList>
    </citation>
    <scope>NUCLEOTIDE SEQUENCE</scope>
    <source>
        <strain evidence="5">Acra3RX</strain>
        <tissue evidence="5">Leaf</tissue>
    </source>
</reference>
<accession>A0AAE1THJ7</accession>
<feature type="compositionally biased region" description="Basic and acidic residues" evidence="3">
    <location>
        <begin position="172"/>
        <end position="184"/>
    </location>
</feature>
<evidence type="ECO:0000256" key="2">
    <source>
        <dbReference type="ARBA" id="ARBA00022679"/>
    </source>
</evidence>
<feature type="domain" description="U-box" evidence="4">
    <location>
        <begin position="1"/>
        <end position="61"/>
    </location>
</feature>
<dbReference type="GO" id="GO:0004842">
    <property type="term" value="F:ubiquitin-protein transferase activity"/>
    <property type="evidence" value="ECO:0007669"/>
    <property type="project" value="InterPro"/>
</dbReference>
<dbReference type="InterPro" id="IPR013083">
    <property type="entry name" value="Znf_RING/FYVE/PHD"/>
</dbReference>
<protein>
    <recommendedName>
        <fullName evidence="4">U-box domain-containing protein</fullName>
    </recommendedName>
</protein>
<evidence type="ECO:0000259" key="4">
    <source>
        <dbReference type="PROSITE" id="PS51698"/>
    </source>
</evidence>
<dbReference type="AlphaFoldDB" id="A0AAE1THJ7"/>
<keyword evidence="6" id="KW-1185">Reference proteome</keyword>
<keyword evidence="2" id="KW-0808">Transferase</keyword>
<evidence type="ECO:0000256" key="3">
    <source>
        <dbReference type="SAM" id="MobiDB-lite"/>
    </source>
</evidence>
<evidence type="ECO:0000313" key="5">
    <source>
        <dbReference type="EMBL" id="KAK4283865.1"/>
    </source>
</evidence>
<dbReference type="Proteomes" id="UP001293593">
    <property type="component" value="Unassembled WGS sequence"/>
</dbReference>
<feature type="region of interest" description="Disordered" evidence="3">
    <location>
        <begin position="159"/>
        <end position="184"/>
    </location>
</feature>
<dbReference type="EMBL" id="JAWXYG010000001">
    <property type="protein sequence ID" value="KAK4283865.1"/>
    <property type="molecule type" value="Genomic_DNA"/>
</dbReference>
<dbReference type="InterPro" id="IPR003613">
    <property type="entry name" value="Ubox_domain"/>
</dbReference>
<comment type="caution">
    <text evidence="5">The sequence shown here is derived from an EMBL/GenBank/DDBJ whole genome shotgun (WGS) entry which is preliminary data.</text>
</comment>
<organism evidence="5 6">
    <name type="scientific">Acacia crassicarpa</name>
    <name type="common">northern wattle</name>
    <dbReference type="NCBI Taxonomy" id="499986"/>
    <lineage>
        <taxon>Eukaryota</taxon>
        <taxon>Viridiplantae</taxon>
        <taxon>Streptophyta</taxon>
        <taxon>Embryophyta</taxon>
        <taxon>Tracheophyta</taxon>
        <taxon>Spermatophyta</taxon>
        <taxon>Magnoliopsida</taxon>
        <taxon>eudicotyledons</taxon>
        <taxon>Gunneridae</taxon>
        <taxon>Pentapetalae</taxon>
        <taxon>rosids</taxon>
        <taxon>fabids</taxon>
        <taxon>Fabales</taxon>
        <taxon>Fabaceae</taxon>
        <taxon>Caesalpinioideae</taxon>
        <taxon>mimosoid clade</taxon>
        <taxon>Acacieae</taxon>
        <taxon>Acacia</taxon>
    </lineage>
</organism>